<organism evidence="1">
    <name type="scientific">Myoviridae sp. ctqEN1</name>
    <dbReference type="NCBI Taxonomy" id="2827709"/>
    <lineage>
        <taxon>Viruses</taxon>
        <taxon>Duplodnaviria</taxon>
        <taxon>Heunggongvirae</taxon>
        <taxon>Uroviricota</taxon>
        <taxon>Caudoviricetes</taxon>
    </lineage>
</organism>
<accession>A0A8S5S5W0</accession>
<evidence type="ECO:0000313" key="1">
    <source>
        <dbReference type="EMBL" id="DAF46320.1"/>
    </source>
</evidence>
<sequence>MHLVLLINKCIVYFINIITITKEISRQFAPKLMRPSRGSSAPIDPLFFYLCNIILYLYDEINP</sequence>
<protein>
    <submittedName>
        <fullName evidence="1">Uncharacterized protein</fullName>
    </submittedName>
</protein>
<dbReference type="EMBL" id="BK032535">
    <property type="protein sequence ID" value="DAF46320.1"/>
    <property type="molecule type" value="Genomic_DNA"/>
</dbReference>
<reference evidence="1" key="1">
    <citation type="journal article" date="2021" name="Proc. Natl. Acad. Sci. U.S.A.">
        <title>A Catalog of Tens of Thousands of Viruses from Human Metagenomes Reveals Hidden Associations with Chronic Diseases.</title>
        <authorList>
            <person name="Tisza M.J."/>
            <person name="Buck C.B."/>
        </authorList>
    </citation>
    <scope>NUCLEOTIDE SEQUENCE</scope>
    <source>
        <strain evidence="1">CtqEN1</strain>
    </source>
</reference>
<name>A0A8S5S5W0_9CAUD</name>
<proteinExistence type="predicted"/>